<dbReference type="OrthoDB" id="9766796at2"/>
<keyword evidence="5 6" id="KW-0560">Oxidoreductase</keyword>
<dbReference type="Gene3D" id="3.50.50.60">
    <property type="entry name" value="FAD/NAD(P)-binding domain"/>
    <property type="match status" value="1"/>
</dbReference>
<dbReference type="KEGG" id="cna:AB433_13135"/>
<keyword evidence="10" id="KW-1185">Reference proteome</keyword>
<evidence type="ECO:0000313" key="10">
    <source>
        <dbReference type="Proteomes" id="UP000035287"/>
    </source>
</evidence>
<dbReference type="PANTHER" id="PTHR11985:SF15">
    <property type="entry name" value="GLYCEROL-3-PHOSPHATE DEHYDROGENASE, MITOCHONDRIAL"/>
    <property type="match status" value="1"/>
</dbReference>
<protein>
    <recommendedName>
        <fullName evidence="6">Glycerol-3-phosphate dehydrogenase</fullName>
        <ecNumber evidence="6">1.1.5.3</ecNumber>
    </recommendedName>
</protein>
<dbReference type="InterPro" id="IPR031656">
    <property type="entry name" value="DAO_C"/>
</dbReference>
<keyword evidence="4" id="KW-0274">FAD</keyword>
<evidence type="ECO:0000313" key="9">
    <source>
        <dbReference type="EMBL" id="AKM10699.1"/>
    </source>
</evidence>
<feature type="domain" description="FAD dependent oxidoreductase" evidence="7">
    <location>
        <begin position="12"/>
        <end position="331"/>
    </location>
</feature>
<evidence type="ECO:0000259" key="8">
    <source>
        <dbReference type="Pfam" id="PF16901"/>
    </source>
</evidence>
<dbReference type="Gene3D" id="1.10.8.870">
    <property type="entry name" value="Alpha-glycerophosphate oxidase, cap domain"/>
    <property type="match status" value="1"/>
</dbReference>
<feature type="domain" description="Alpha-glycerophosphate oxidase C-terminal" evidence="8">
    <location>
        <begin position="391"/>
        <end position="490"/>
    </location>
</feature>
<dbReference type="EMBL" id="CP011770">
    <property type="protein sequence ID" value="AKM10699.1"/>
    <property type="molecule type" value="Genomic_DNA"/>
</dbReference>
<evidence type="ECO:0000256" key="1">
    <source>
        <dbReference type="ARBA" id="ARBA00001974"/>
    </source>
</evidence>
<evidence type="ECO:0000256" key="6">
    <source>
        <dbReference type="RuleBase" id="RU361217"/>
    </source>
</evidence>
<dbReference type="RefSeq" id="WP_047821590.1">
    <property type="nucleotide sequence ID" value="NZ_CP011770.1"/>
</dbReference>
<keyword evidence="3 6" id="KW-0285">Flavoprotein</keyword>
<sequence length="505" mass="55164">MQPDLQIPQNVDLLIIGGGINGAGIARDAAGRGLSVLLVEKDDLASHTSSASTKLIHGGLRYLEYGEFRLVRESLKERERLWRMAPHIIWPLRFVLPQTQSPRPAWMVRTGLFLYDHIGGRKDLPATETVSLTDAPQGEGLSDRKGKAFVYSDCWVEDARLVALNAMDAAQNGATVLTRTKFEGAKRSGSEWTAELSDAGGTHTVTARAIVNTAGPWVSEVIGTIAQAKPKGQVRLIKGSHIIVPRLYPGDHAYMLQNPDRRIVFAIPYEREFTLIGTTDVPCADLPDKAAISEDEVGYLLDTANRYFDRQTTREDIVWTYSGIRPLFDDQAKNASAVTRDYVLDLDRGGADAGGDAPLLNVFGGKITTFRRLAEHAMDELDLPGAGGKWTAGKPFPGGDFADFDSYLAKLVARYPGVDTTLLRRMARAYGTRTETILGDATTAADLGEDLGGGLHVAEIDYLVAKEWARTADDILWRRSKLGLHVPDGTADRLTAYLNRTATTG</sequence>
<dbReference type="Pfam" id="PF16901">
    <property type="entry name" value="DAO_C"/>
    <property type="match status" value="1"/>
</dbReference>
<dbReference type="NCBIfam" id="NF009906">
    <property type="entry name" value="PRK13369.1"/>
    <property type="match status" value="1"/>
</dbReference>
<evidence type="ECO:0000259" key="7">
    <source>
        <dbReference type="Pfam" id="PF01266"/>
    </source>
</evidence>
<dbReference type="Gene3D" id="6.10.250.1890">
    <property type="match status" value="1"/>
</dbReference>
<comment type="cofactor">
    <cofactor evidence="1 6">
        <name>FAD</name>
        <dbReference type="ChEBI" id="CHEBI:57692"/>
    </cofactor>
</comment>
<evidence type="ECO:0000256" key="3">
    <source>
        <dbReference type="ARBA" id="ARBA00022630"/>
    </source>
</evidence>
<dbReference type="PANTHER" id="PTHR11985">
    <property type="entry name" value="GLYCEROL-3-PHOSPHATE DEHYDROGENASE"/>
    <property type="match status" value="1"/>
</dbReference>
<dbReference type="GO" id="GO:0009331">
    <property type="term" value="C:glycerol-3-phosphate dehydrogenase (FAD) complex"/>
    <property type="evidence" value="ECO:0007669"/>
    <property type="project" value="UniProtKB-UniRule"/>
</dbReference>
<dbReference type="PRINTS" id="PR01001">
    <property type="entry name" value="FADG3PDH"/>
</dbReference>
<comment type="similarity">
    <text evidence="2 6">Belongs to the FAD-dependent glycerol-3-phosphate dehydrogenase family.</text>
</comment>
<evidence type="ECO:0000256" key="2">
    <source>
        <dbReference type="ARBA" id="ARBA00007330"/>
    </source>
</evidence>
<evidence type="ECO:0000256" key="4">
    <source>
        <dbReference type="ARBA" id="ARBA00022827"/>
    </source>
</evidence>
<reference evidence="9 10" key="1">
    <citation type="submission" date="2015-06" db="EMBL/GenBank/DDBJ databases">
        <authorList>
            <person name="Zeng Y."/>
            <person name="Huang Y."/>
        </authorList>
    </citation>
    <scope>NUCLEOTIDE SEQUENCE [LARGE SCALE GENOMIC DNA]</scope>
    <source>
        <strain evidence="9 10">PQ-2</strain>
    </source>
</reference>
<dbReference type="STRING" id="1348774.AB433_13135"/>
<organism evidence="9 10">
    <name type="scientific">Croceicoccus naphthovorans</name>
    <dbReference type="NCBI Taxonomy" id="1348774"/>
    <lineage>
        <taxon>Bacteria</taxon>
        <taxon>Pseudomonadati</taxon>
        <taxon>Pseudomonadota</taxon>
        <taxon>Alphaproteobacteria</taxon>
        <taxon>Sphingomonadales</taxon>
        <taxon>Erythrobacteraceae</taxon>
        <taxon>Croceicoccus</taxon>
    </lineage>
</organism>
<proteinExistence type="inferred from homology"/>
<dbReference type="GO" id="GO:0046168">
    <property type="term" value="P:glycerol-3-phosphate catabolic process"/>
    <property type="evidence" value="ECO:0007669"/>
    <property type="project" value="TreeGrafter"/>
</dbReference>
<dbReference type="PATRIC" id="fig|1348774.3.peg.2758"/>
<dbReference type="PROSITE" id="PS00977">
    <property type="entry name" value="FAD_G3PDH_1"/>
    <property type="match status" value="1"/>
</dbReference>
<dbReference type="NCBIfam" id="NF008899">
    <property type="entry name" value="PRK12266.1"/>
    <property type="match status" value="1"/>
</dbReference>
<dbReference type="InterPro" id="IPR036188">
    <property type="entry name" value="FAD/NAD-bd_sf"/>
</dbReference>
<dbReference type="AlphaFoldDB" id="A0A0G3XJB9"/>
<dbReference type="SUPFAM" id="SSF51905">
    <property type="entry name" value="FAD/NAD(P)-binding domain"/>
    <property type="match status" value="1"/>
</dbReference>
<gene>
    <name evidence="9" type="ORF">AB433_13135</name>
</gene>
<dbReference type="Gene3D" id="3.30.9.10">
    <property type="entry name" value="D-Amino Acid Oxidase, subunit A, domain 2"/>
    <property type="match status" value="1"/>
</dbReference>
<evidence type="ECO:0000256" key="5">
    <source>
        <dbReference type="ARBA" id="ARBA00023002"/>
    </source>
</evidence>
<dbReference type="Proteomes" id="UP000035287">
    <property type="component" value="Chromosome"/>
</dbReference>
<dbReference type="EC" id="1.1.5.3" evidence="6"/>
<name>A0A0G3XJB9_9SPHN</name>
<dbReference type="InterPro" id="IPR000447">
    <property type="entry name" value="G3P_DH_FAD-dep"/>
</dbReference>
<accession>A0A0G3XJB9</accession>
<dbReference type="InterPro" id="IPR038299">
    <property type="entry name" value="DAO_C_sf"/>
</dbReference>
<comment type="catalytic activity">
    <reaction evidence="6">
        <text>a quinone + sn-glycerol 3-phosphate = dihydroxyacetone phosphate + a quinol</text>
        <dbReference type="Rhea" id="RHEA:18977"/>
        <dbReference type="ChEBI" id="CHEBI:24646"/>
        <dbReference type="ChEBI" id="CHEBI:57597"/>
        <dbReference type="ChEBI" id="CHEBI:57642"/>
        <dbReference type="ChEBI" id="CHEBI:132124"/>
        <dbReference type="EC" id="1.1.5.3"/>
    </reaction>
</comment>
<dbReference type="Pfam" id="PF01266">
    <property type="entry name" value="DAO"/>
    <property type="match status" value="1"/>
</dbReference>
<dbReference type="GO" id="GO:0004368">
    <property type="term" value="F:glycerol-3-phosphate dehydrogenase (quinone) activity"/>
    <property type="evidence" value="ECO:0007669"/>
    <property type="project" value="UniProtKB-EC"/>
</dbReference>
<dbReference type="InterPro" id="IPR006076">
    <property type="entry name" value="FAD-dep_OxRdtase"/>
</dbReference>